<dbReference type="Proteomes" id="UP000659654">
    <property type="component" value="Unassembled WGS sequence"/>
</dbReference>
<comment type="caution">
    <text evidence="1">The sequence shown here is derived from an EMBL/GenBank/DDBJ whole genome shotgun (WGS) entry which is preliminary data.</text>
</comment>
<dbReference type="EMBL" id="CAJFDI010000001">
    <property type="protein sequence ID" value="CAD5209645.1"/>
    <property type="molecule type" value="Genomic_DNA"/>
</dbReference>
<gene>
    <name evidence="1" type="ORF">BXYJ_LOCUS1539</name>
</gene>
<dbReference type="EMBL" id="CAJFCV020000001">
    <property type="protein sequence ID" value="CAG9084881.1"/>
    <property type="molecule type" value="Genomic_DNA"/>
</dbReference>
<organism evidence="1 2">
    <name type="scientific">Bursaphelenchus xylophilus</name>
    <name type="common">Pinewood nematode worm</name>
    <name type="synonym">Aphelenchoides xylophilus</name>
    <dbReference type="NCBI Taxonomy" id="6326"/>
    <lineage>
        <taxon>Eukaryota</taxon>
        <taxon>Metazoa</taxon>
        <taxon>Ecdysozoa</taxon>
        <taxon>Nematoda</taxon>
        <taxon>Chromadorea</taxon>
        <taxon>Rhabditida</taxon>
        <taxon>Tylenchina</taxon>
        <taxon>Tylenchomorpha</taxon>
        <taxon>Aphelenchoidea</taxon>
        <taxon>Aphelenchoididae</taxon>
        <taxon>Bursaphelenchus</taxon>
    </lineage>
</organism>
<reference evidence="1" key="1">
    <citation type="submission" date="2020-09" db="EMBL/GenBank/DDBJ databases">
        <authorList>
            <person name="Kikuchi T."/>
        </authorList>
    </citation>
    <scope>NUCLEOTIDE SEQUENCE</scope>
    <source>
        <strain evidence="1">Ka4C1</strain>
    </source>
</reference>
<evidence type="ECO:0000313" key="2">
    <source>
        <dbReference type="Proteomes" id="UP000659654"/>
    </source>
</evidence>
<accession>A0A7I8XHV5</accession>
<keyword evidence="2" id="KW-1185">Reference proteome</keyword>
<dbReference type="Proteomes" id="UP000582659">
    <property type="component" value="Unassembled WGS sequence"/>
</dbReference>
<name>A0A7I8XHV5_BURXY</name>
<dbReference type="AlphaFoldDB" id="A0A7I8XHV5"/>
<proteinExistence type="predicted"/>
<evidence type="ECO:0000313" key="1">
    <source>
        <dbReference type="EMBL" id="CAD5209645.1"/>
    </source>
</evidence>
<sequence>MAHFSMINSVPEHEGEQGFSRVLISKIVSIFSEFYNFARRVTGLEFIDKGAEVLSLELMDLRLITSNKGQITLVSAEFEEVVSFDQDQGITAAAVFNGSTLTIEIKGSSIDRQMDVEFTKFKSIAKACCFLLLRFSHSLQEGAANSKASLPFYRGLSATRL</sequence>
<protein>
    <submittedName>
        <fullName evidence="1">(pine wood nematode) hypothetical protein</fullName>
    </submittedName>
</protein>